<dbReference type="Pfam" id="PF00036">
    <property type="entry name" value="EF-hand_1"/>
    <property type="match status" value="1"/>
</dbReference>
<dbReference type="InterPro" id="IPR018247">
    <property type="entry name" value="EF_Hand_1_Ca_BS"/>
</dbReference>
<dbReference type="GO" id="GO:0005509">
    <property type="term" value="F:calcium ion binding"/>
    <property type="evidence" value="ECO:0007669"/>
    <property type="project" value="InterPro"/>
</dbReference>
<evidence type="ECO:0000259" key="2">
    <source>
        <dbReference type="PROSITE" id="PS50222"/>
    </source>
</evidence>
<dbReference type="Gramene" id="AET1Gv20728200.1">
    <property type="protein sequence ID" value="AET1Gv20728200.1"/>
    <property type="gene ID" value="AET1Gv20728200"/>
</dbReference>
<protein>
    <recommendedName>
        <fullName evidence="2">EF-hand domain-containing protein</fullName>
    </recommendedName>
</protein>
<accession>A0A452ZDX3</accession>
<dbReference type="SUPFAM" id="SSF47473">
    <property type="entry name" value="EF-hand"/>
    <property type="match status" value="1"/>
</dbReference>
<evidence type="ECO:0000256" key="1">
    <source>
        <dbReference type="ARBA" id="ARBA00022837"/>
    </source>
</evidence>
<dbReference type="PROSITE" id="PS00018">
    <property type="entry name" value="EF_HAND_1"/>
    <property type="match status" value="1"/>
</dbReference>
<evidence type="ECO:0000313" key="3">
    <source>
        <dbReference type="EnsemblPlants" id="AET1Gv20728200.1"/>
    </source>
</evidence>
<reference evidence="4" key="2">
    <citation type="journal article" date="2017" name="Nat. Plants">
        <title>The Aegilops tauschii genome reveals multiple impacts of transposons.</title>
        <authorList>
            <person name="Zhao G."/>
            <person name="Zou C."/>
            <person name="Li K."/>
            <person name="Wang K."/>
            <person name="Li T."/>
            <person name="Gao L."/>
            <person name="Zhang X."/>
            <person name="Wang H."/>
            <person name="Yang Z."/>
            <person name="Liu X."/>
            <person name="Jiang W."/>
            <person name="Mao L."/>
            <person name="Kong X."/>
            <person name="Jiao Y."/>
            <person name="Jia J."/>
        </authorList>
    </citation>
    <scope>NUCLEOTIDE SEQUENCE [LARGE SCALE GENOMIC DNA]</scope>
    <source>
        <strain evidence="4">cv. AL8/78</strain>
    </source>
</reference>
<dbReference type="Proteomes" id="UP000015105">
    <property type="component" value="Chromosome 1D"/>
</dbReference>
<dbReference type="PROSITE" id="PS50222">
    <property type="entry name" value="EF_HAND_2"/>
    <property type="match status" value="1"/>
</dbReference>
<organism evidence="3 4">
    <name type="scientific">Aegilops tauschii subsp. strangulata</name>
    <name type="common">Goatgrass</name>
    <dbReference type="NCBI Taxonomy" id="200361"/>
    <lineage>
        <taxon>Eukaryota</taxon>
        <taxon>Viridiplantae</taxon>
        <taxon>Streptophyta</taxon>
        <taxon>Embryophyta</taxon>
        <taxon>Tracheophyta</taxon>
        <taxon>Spermatophyta</taxon>
        <taxon>Magnoliopsida</taxon>
        <taxon>Liliopsida</taxon>
        <taxon>Poales</taxon>
        <taxon>Poaceae</taxon>
        <taxon>BOP clade</taxon>
        <taxon>Pooideae</taxon>
        <taxon>Triticodae</taxon>
        <taxon>Triticeae</taxon>
        <taxon>Triticinae</taxon>
        <taxon>Aegilops</taxon>
    </lineage>
</organism>
<dbReference type="InterPro" id="IPR002048">
    <property type="entry name" value="EF_hand_dom"/>
</dbReference>
<name>A0A452ZDX3_AEGTS</name>
<evidence type="ECO:0000313" key="4">
    <source>
        <dbReference type="Proteomes" id="UP000015105"/>
    </source>
</evidence>
<keyword evidence="1" id="KW-0106">Calcium</keyword>
<proteinExistence type="predicted"/>
<reference evidence="4" key="1">
    <citation type="journal article" date="2014" name="Science">
        <title>Ancient hybridizations among the ancestral genomes of bread wheat.</title>
        <authorList>
            <consortium name="International Wheat Genome Sequencing Consortium,"/>
            <person name="Marcussen T."/>
            <person name="Sandve S.R."/>
            <person name="Heier L."/>
            <person name="Spannagl M."/>
            <person name="Pfeifer M."/>
            <person name="Jakobsen K.S."/>
            <person name="Wulff B.B."/>
            <person name="Steuernagel B."/>
            <person name="Mayer K.F."/>
            <person name="Olsen O.A."/>
        </authorList>
    </citation>
    <scope>NUCLEOTIDE SEQUENCE [LARGE SCALE GENOMIC DNA]</scope>
    <source>
        <strain evidence="4">cv. AL8/78</strain>
    </source>
</reference>
<keyword evidence="4" id="KW-1185">Reference proteome</keyword>
<dbReference type="AlphaFoldDB" id="A0A452ZDX3"/>
<dbReference type="Gene3D" id="1.10.238.10">
    <property type="entry name" value="EF-hand"/>
    <property type="match status" value="1"/>
</dbReference>
<reference evidence="3" key="5">
    <citation type="journal article" date="2021" name="G3 (Bethesda)">
        <title>Aegilops tauschii genome assembly Aet v5.0 features greater sequence contiguity and improved annotation.</title>
        <authorList>
            <person name="Wang L."/>
            <person name="Zhu T."/>
            <person name="Rodriguez J.C."/>
            <person name="Deal K.R."/>
            <person name="Dubcovsky J."/>
            <person name="McGuire P.E."/>
            <person name="Lux T."/>
            <person name="Spannagl M."/>
            <person name="Mayer K.F.X."/>
            <person name="Baldrich P."/>
            <person name="Meyers B.C."/>
            <person name="Huo N."/>
            <person name="Gu Y.Q."/>
            <person name="Zhou H."/>
            <person name="Devos K.M."/>
            <person name="Bennetzen J.L."/>
            <person name="Unver T."/>
            <person name="Budak H."/>
            <person name="Gulick P.J."/>
            <person name="Galiba G."/>
            <person name="Kalapos B."/>
            <person name="Nelson D.R."/>
            <person name="Li P."/>
            <person name="You F.M."/>
            <person name="Luo M.C."/>
            <person name="Dvorak J."/>
        </authorList>
    </citation>
    <scope>NUCLEOTIDE SEQUENCE [LARGE SCALE GENOMIC DNA]</scope>
    <source>
        <strain evidence="3">cv. AL8/78</strain>
    </source>
</reference>
<reference evidence="3" key="3">
    <citation type="journal article" date="2017" name="Nature">
        <title>Genome sequence of the progenitor of the wheat D genome Aegilops tauschii.</title>
        <authorList>
            <person name="Luo M.C."/>
            <person name="Gu Y.Q."/>
            <person name="Puiu D."/>
            <person name="Wang H."/>
            <person name="Twardziok S.O."/>
            <person name="Deal K.R."/>
            <person name="Huo N."/>
            <person name="Zhu T."/>
            <person name="Wang L."/>
            <person name="Wang Y."/>
            <person name="McGuire P.E."/>
            <person name="Liu S."/>
            <person name="Long H."/>
            <person name="Ramasamy R.K."/>
            <person name="Rodriguez J.C."/>
            <person name="Van S.L."/>
            <person name="Yuan L."/>
            <person name="Wang Z."/>
            <person name="Xia Z."/>
            <person name="Xiao L."/>
            <person name="Anderson O.D."/>
            <person name="Ouyang S."/>
            <person name="Liang Y."/>
            <person name="Zimin A.V."/>
            <person name="Pertea G."/>
            <person name="Qi P."/>
            <person name="Bennetzen J.L."/>
            <person name="Dai X."/>
            <person name="Dawson M.W."/>
            <person name="Muller H.G."/>
            <person name="Kugler K."/>
            <person name="Rivarola-Duarte L."/>
            <person name="Spannagl M."/>
            <person name="Mayer K.F.X."/>
            <person name="Lu F.H."/>
            <person name="Bevan M.W."/>
            <person name="Leroy P."/>
            <person name="Li P."/>
            <person name="You F.M."/>
            <person name="Sun Q."/>
            <person name="Liu Z."/>
            <person name="Lyons E."/>
            <person name="Wicker T."/>
            <person name="Salzberg S.L."/>
            <person name="Devos K.M."/>
            <person name="Dvorak J."/>
        </authorList>
    </citation>
    <scope>NUCLEOTIDE SEQUENCE [LARGE SCALE GENOMIC DNA]</scope>
    <source>
        <strain evidence="3">cv. AL8/78</strain>
    </source>
</reference>
<feature type="domain" description="EF-hand" evidence="2">
    <location>
        <begin position="20"/>
        <end position="55"/>
    </location>
</feature>
<dbReference type="SMART" id="SM00054">
    <property type="entry name" value="EFh"/>
    <property type="match status" value="1"/>
</dbReference>
<dbReference type="InterPro" id="IPR011992">
    <property type="entry name" value="EF-hand-dom_pair"/>
</dbReference>
<reference evidence="3" key="4">
    <citation type="submission" date="2019-03" db="UniProtKB">
        <authorList>
            <consortium name="EnsemblPlants"/>
        </authorList>
    </citation>
    <scope>IDENTIFICATION</scope>
</reference>
<sequence>TRSCCDWQALPEECLPGDIAEPGKLDEMFDTMDANGDGEVTFDEFKAAMQKDSALQDVVLSSLRPGQQ</sequence>
<dbReference type="EnsemblPlants" id="AET1Gv20728200.1">
    <property type="protein sequence ID" value="AET1Gv20728200.1"/>
    <property type="gene ID" value="AET1Gv20728200"/>
</dbReference>